<name>A0A917TUW5_9BACI</name>
<dbReference type="InterPro" id="IPR032791">
    <property type="entry name" value="YhfZ_C"/>
</dbReference>
<feature type="domain" description="YhfZ helix-turn-helix" evidence="1">
    <location>
        <begin position="28"/>
        <end position="74"/>
    </location>
</feature>
<comment type="caution">
    <text evidence="3">The sequence shown here is derived from an EMBL/GenBank/DDBJ whole genome shotgun (WGS) entry which is preliminary data.</text>
</comment>
<evidence type="ECO:0000259" key="2">
    <source>
        <dbReference type="Pfam" id="PF14503"/>
    </source>
</evidence>
<protein>
    <submittedName>
        <fullName evidence="3">Transcriptional regulator</fullName>
    </submittedName>
</protein>
<evidence type="ECO:0000313" key="3">
    <source>
        <dbReference type="EMBL" id="GGM38567.1"/>
    </source>
</evidence>
<dbReference type="Gene3D" id="3.40.190.10">
    <property type="entry name" value="Periplasmic binding protein-like II"/>
    <property type="match status" value="2"/>
</dbReference>
<evidence type="ECO:0000313" key="4">
    <source>
        <dbReference type="Proteomes" id="UP000618460"/>
    </source>
</evidence>
<dbReference type="NCBIfam" id="NF041241">
    <property type="entry name" value="YhfZ_full"/>
    <property type="match status" value="1"/>
</dbReference>
<proteinExistence type="predicted"/>
<accession>A0A917TUW5</accession>
<organism evidence="3 4">
    <name type="scientific">Paraliobacillus quinghaiensis</name>
    <dbReference type="NCBI Taxonomy" id="470815"/>
    <lineage>
        <taxon>Bacteria</taxon>
        <taxon>Bacillati</taxon>
        <taxon>Bacillota</taxon>
        <taxon>Bacilli</taxon>
        <taxon>Bacillales</taxon>
        <taxon>Bacillaceae</taxon>
        <taxon>Paraliobacillus</taxon>
    </lineage>
</organism>
<dbReference type="RefSeq" id="WP_117156494.1">
    <property type="nucleotide sequence ID" value="NZ_BMLG01000018.1"/>
</dbReference>
<dbReference type="Proteomes" id="UP000618460">
    <property type="component" value="Unassembled WGS sequence"/>
</dbReference>
<dbReference type="Pfam" id="PF14502">
    <property type="entry name" value="HTH_41"/>
    <property type="match status" value="1"/>
</dbReference>
<dbReference type="SUPFAM" id="SSF53850">
    <property type="entry name" value="Periplasmic binding protein-like II"/>
    <property type="match status" value="1"/>
</dbReference>
<sequence>MLRTWESLYSKNGLAAKKIAKELIQIDEGQRIPRVEDFVNQLSMGRGTVQGAYKVLEEIDAIQLESRGHLGTFLRTKKVQLLKEVAGIGPLMGAMPLPYSLFYEGLATGLIEVSESLIYPINLAYMRGAKQRQEALISRRYDFVVMSQLAAELEMEHNRNLQIALNLGPRTYVTKHQIFMSDSSNDFIKSGMRIGVDHTSIDQSKLTLLECEGMDVELVAVTYMQLFEKLVNGDLDAAVWNSDDARTFKKLKRVDFRSEKAKAIAEKASTSVVLIEKDRTDVLDYLLELNKEKVIEIQQLVINHKKIPKY</sequence>
<dbReference type="OrthoDB" id="147067at2"/>
<reference evidence="3" key="1">
    <citation type="journal article" date="2014" name="Int. J. Syst. Evol. Microbiol.">
        <title>Complete genome sequence of Corynebacterium casei LMG S-19264T (=DSM 44701T), isolated from a smear-ripened cheese.</title>
        <authorList>
            <consortium name="US DOE Joint Genome Institute (JGI-PGF)"/>
            <person name="Walter F."/>
            <person name="Albersmeier A."/>
            <person name="Kalinowski J."/>
            <person name="Ruckert C."/>
        </authorList>
    </citation>
    <scope>NUCLEOTIDE SEQUENCE</scope>
    <source>
        <strain evidence="3">CGMCC 1.6333</strain>
    </source>
</reference>
<dbReference type="EMBL" id="BMLG01000018">
    <property type="protein sequence ID" value="GGM38567.1"/>
    <property type="molecule type" value="Genomic_DNA"/>
</dbReference>
<keyword evidence="4" id="KW-1185">Reference proteome</keyword>
<reference evidence="3" key="2">
    <citation type="submission" date="2020-09" db="EMBL/GenBank/DDBJ databases">
        <authorList>
            <person name="Sun Q."/>
            <person name="Zhou Y."/>
        </authorList>
    </citation>
    <scope>NUCLEOTIDE SEQUENCE</scope>
    <source>
        <strain evidence="3">CGMCC 1.6333</strain>
    </source>
</reference>
<evidence type="ECO:0000259" key="1">
    <source>
        <dbReference type="Pfam" id="PF14502"/>
    </source>
</evidence>
<dbReference type="InterPro" id="IPR041444">
    <property type="entry name" value="HTH_41"/>
</dbReference>
<gene>
    <name evidence="3" type="ORF">GCM10011351_25850</name>
</gene>
<dbReference type="Pfam" id="PF14503">
    <property type="entry name" value="YhfZ_C"/>
    <property type="match status" value="1"/>
</dbReference>
<dbReference type="Gene3D" id="1.10.10.10">
    <property type="entry name" value="Winged helix-like DNA-binding domain superfamily/Winged helix DNA-binding domain"/>
    <property type="match status" value="1"/>
</dbReference>
<dbReference type="AlphaFoldDB" id="A0A917TUW5"/>
<dbReference type="InterPro" id="IPR036388">
    <property type="entry name" value="WH-like_DNA-bd_sf"/>
</dbReference>
<feature type="domain" description="Uncharacterised protein YhfZ C-terminal" evidence="2">
    <location>
        <begin position="81"/>
        <end position="310"/>
    </location>
</feature>